<protein>
    <submittedName>
        <fullName evidence="1">Uncharacterized protein</fullName>
    </submittedName>
</protein>
<evidence type="ECO:0000313" key="1">
    <source>
        <dbReference type="EMBL" id="KAF1847987.1"/>
    </source>
</evidence>
<dbReference type="PROSITE" id="PS51257">
    <property type="entry name" value="PROKAR_LIPOPROTEIN"/>
    <property type="match status" value="1"/>
</dbReference>
<keyword evidence="2" id="KW-1185">Reference proteome</keyword>
<proteinExistence type="predicted"/>
<dbReference type="AlphaFoldDB" id="A0A9P4LB39"/>
<dbReference type="RefSeq" id="XP_040790550.1">
    <property type="nucleotide sequence ID" value="XM_040938606.1"/>
</dbReference>
<evidence type="ECO:0000313" key="2">
    <source>
        <dbReference type="Proteomes" id="UP000800039"/>
    </source>
</evidence>
<name>A0A9P4LB39_9PLEO</name>
<sequence>MTRLLCAYTASFISTSFGDSSQSHNHCSLAACFPWPADKHQCSSSHQPHELIEMSVWVRQPINARMPPSSSTALPRPVVERCFSARRLQLVLAWQTAISKPSSSKDESTWRLLTLLIRLRLLFPSESCICIISHPCLLWLHIA</sequence>
<organism evidence="1 2">
    <name type="scientific">Cucurbitaria berberidis CBS 394.84</name>
    <dbReference type="NCBI Taxonomy" id="1168544"/>
    <lineage>
        <taxon>Eukaryota</taxon>
        <taxon>Fungi</taxon>
        <taxon>Dikarya</taxon>
        <taxon>Ascomycota</taxon>
        <taxon>Pezizomycotina</taxon>
        <taxon>Dothideomycetes</taxon>
        <taxon>Pleosporomycetidae</taxon>
        <taxon>Pleosporales</taxon>
        <taxon>Pleosporineae</taxon>
        <taxon>Cucurbitariaceae</taxon>
        <taxon>Cucurbitaria</taxon>
    </lineage>
</organism>
<dbReference type="GeneID" id="63855862"/>
<reference evidence="1" key="1">
    <citation type="submission" date="2020-01" db="EMBL/GenBank/DDBJ databases">
        <authorList>
            <consortium name="DOE Joint Genome Institute"/>
            <person name="Haridas S."/>
            <person name="Albert R."/>
            <person name="Binder M."/>
            <person name="Bloem J."/>
            <person name="Labutti K."/>
            <person name="Salamov A."/>
            <person name="Andreopoulos B."/>
            <person name="Baker S.E."/>
            <person name="Barry K."/>
            <person name="Bills G."/>
            <person name="Bluhm B.H."/>
            <person name="Cannon C."/>
            <person name="Castanera R."/>
            <person name="Culley D.E."/>
            <person name="Daum C."/>
            <person name="Ezra D."/>
            <person name="Gonzalez J.B."/>
            <person name="Henrissat B."/>
            <person name="Kuo A."/>
            <person name="Liang C."/>
            <person name="Lipzen A."/>
            <person name="Lutzoni F."/>
            <person name="Magnuson J."/>
            <person name="Mondo S."/>
            <person name="Nolan M."/>
            <person name="Ohm R."/>
            <person name="Pangilinan J."/>
            <person name="Park H.-J."/>
            <person name="Ramirez L."/>
            <person name="Alfaro M."/>
            <person name="Sun H."/>
            <person name="Tritt A."/>
            <person name="Yoshinaga Y."/>
            <person name="Zwiers L.-H."/>
            <person name="Turgeon B.G."/>
            <person name="Goodwin S.B."/>
            <person name="Spatafora J.W."/>
            <person name="Crous P.W."/>
            <person name="Grigoriev I.V."/>
        </authorList>
    </citation>
    <scope>NUCLEOTIDE SEQUENCE</scope>
    <source>
        <strain evidence="1">CBS 394.84</strain>
    </source>
</reference>
<accession>A0A9P4LB39</accession>
<dbReference type="Proteomes" id="UP000800039">
    <property type="component" value="Unassembled WGS sequence"/>
</dbReference>
<dbReference type="EMBL" id="ML976615">
    <property type="protein sequence ID" value="KAF1847987.1"/>
    <property type="molecule type" value="Genomic_DNA"/>
</dbReference>
<comment type="caution">
    <text evidence="1">The sequence shown here is derived from an EMBL/GenBank/DDBJ whole genome shotgun (WGS) entry which is preliminary data.</text>
</comment>
<gene>
    <name evidence="1" type="ORF">K460DRAFT_66640</name>
</gene>